<keyword evidence="5" id="KW-0645">Protease</keyword>
<evidence type="ECO:0000256" key="1">
    <source>
        <dbReference type="ARBA" id="ARBA00004752"/>
    </source>
</evidence>
<evidence type="ECO:0000256" key="8">
    <source>
        <dbReference type="ARBA" id="ARBA00022801"/>
    </source>
</evidence>
<feature type="domain" description="Penicillin-binding C-terminal" evidence="14">
    <location>
        <begin position="640"/>
        <end position="726"/>
    </location>
</feature>
<dbReference type="InterPro" id="IPR009647">
    <property type="entry name" value="PBP_C"/>
</dbReference>
<evidence type="ECO:0000313" key="16">
    <source>
        <dbReference type="Proteomes" id="UP000006578"/>
    </source>
</evidence>
<dbReference type="InterPro" id="IPR050396">
    <property type="entry name" value="Glycosyltr_51/Transpeptidase"/>
</dbReference>
<evidence type="ECO:0000256" key="7">
    <source>
        <dbReference type="ARBA" id="ARBA00022679"/>
    </source>
</evidence>
<comment type="similarity">
    <text evidence="2">In the C-terminal section; belongs to the transpeptidase family.</text>
</comment>
<evidence type="ECO:0000259" key="12">
    <source>
        <dbReference type="Pfam" id="PF00905"/>
    </source>
</evidence>
<evidence type="ECO:0000259" key="13">
    <source>
        <dbReference type="Pfam" id="PF00912"/>
    </source>
</evidence>
<dbReference type="EC" id="2.4.99.28" evidence="10"/>
<dbReference type="Pfam" id="PF00912">
    <property type="entry name" value="Transgly"/>
    <property type="match status" value="1"/>
</dbReference>
<proteinExistence type="inferred from homology"/>
<dbReference type="eggNOG" id="COG4953">
    <property type="taxonomic scope" value="Bacteria"/>
</dbReference>
<comment type="catalytic activity">
    <reaction evidence="11">
        <text>[GlcNAc-(1-&gt;4)-Mur2Ac(oyl-L-Ala-gamma-D-Glu-L-Lys-D-Ala-D-Ala)](n)-di-trans,octa-cis-undecaprenyl diphosphate + beta-D-GlcNAc-(1-&gt;4)-Mur2Ac(oyl-L-Ala-gamma-D-Glu-L-Lys-D-Ala-D-Ala)-di-trans,octa-cis-undecaprenyl diphosphate = [GlcNAc-(1-&gt;4)-Mur2Ac(oyl-L-Ala-gamma-D-Glu-L-Lys-D-Ala-D-Ala)](n+1)-di-trans,octa-cis-undecaprenyl diphosphate + di-trans,octa-cis-undecaprenyl diphosphate + H(+)</text>
        <dbReference type="Rhea" id="RHEA:23708"/>
        <dbReference type="Rhea" id="RHEA-COMP:9602"/>
        <dbReference type="Rhea" id="RHEA-COMP:9603"/>
        <dbReference type="ChEBI" id="CHEBI:15378"/>
        <dbReference type="ChEBI" id="CHEBI:58405"/>
        <dbReference type="ChEBI" id="CHEBI:60033"/>
        <dbReference type="ChEBI" id="CHEBI:78435"/>
        <dbReference type="EC" id="2.4.99.28"/>
    </reaction>
</comment>
<dbReference type="SUPFAM" id="SSF56601">
    <property type="entry name" value="beta-lactamase/transpeptidase-like"/>
    <property type="match status" value="1"/>
</dbReference>
<dbReference type="InterPro" id="IPR011815">
    <property type="entry name" value="PBP_1c"/>
</dbReference>
<dbReference type="InterPro" id="IPR012338">
    <property type="entry name" value="Beta-lactam/transpept-like"/>
</dbReference>
<dbReference type="PANTHER" id="PTHR32282">
    <property type="entry name" value="BINDING PROTEIN TRANSPEPTIDASE, PUTATIVE-RELATED"/>
    <property type="match status" value="1"/>
</dbReference>
<keyword evidence="4" id="KW-0121">Carboxypeptidase</keyword>
<keyword evidence="6" id="KW-0328">Glycosyltransferase</keyword>
<reference evidence="15 16" key="1">
    <citation type="journal article" date="2009" name="Proc. Natl. Acad. Sci. U.S.A.">
        <title>The genomic basis of trophic strategy in marine bacteria.</title>
        <authorList>
            <person name="Lauro F.M."/>
            <person name="McDougald D."/>
            <person name="Thomas T."/>
            <person name="Williams T.J."/>
            <person name="Egan S."/>
            <person name="Rice S."/>
            <person name="DeMaere M.Z."/>
            <person name="Ting L."/>
            <person name="Ertan H."/>
            <person name="Johnson J."/>
            <person name="Ferriera S."/>
            <person name="Lapidus A."/>
            <person name="Anderson I."/>
            <person name="Kyrpides N."/>
            <person name="Munk A.C."/>
            <person name="Detter C."/>
            <person name="Han C.S."/>
            <person name="Brown M.V."/>
            <person name="Robb F.T."/>
            <person name="Kjelleberg S."/>
            <person name="Cavicchioli R."/>
        </authorList>
    </citation>
    <scope>NUCLEOTIDE SEQUENCE [LARGE SCALE GENOMIC DNA]</scope>
    <source>
        <strain evidence="16">DSM 13593 / LMG 18877 / RB2256</strain>
    </source>
</reference>
<keyword evidence="8" id="KW-0378">Hydrolase</keyword>
<comment type="pathway">
    <text evidence="1">Cell wall biogenesis; peptidoglycan biosynthesis.</text>
</comment>
<dbReference type="Gene3D" id="3.40.710.10">
    <property type="entry name" value="DD-peptidase/beta-lactamase superfamily"/>
    <property type="match status" value="1"/>
</dbReference>
<dbReference type="GO" id="GO:0008658">
    <property type="term" value="F:penicillin binding"/>
    <property type="evidence" value="ECO:0007669"/>
    <property type="project" value="InterPro"/>
</dbReference>
<dbReference type="CAZy" id="GT51">
    <property type="family name" value="Glycosyltransferase Family 51"/>
</dbReference>
<dbReference type="Proteomes" id="UP000006578">
    <property type="component" value="Chromosome"/>
</dbReference>
<protein>
    <recommendedName>
        <fullName evidence="10">peptidoglycan glycosyltransferase</fullName>
        <ecNumber evidence="10">2.4.99.28</ecNumber>
    </recommendedName>
</protein>
<dbReference type="Pfam" id="PF06832">
    <property type="entry name" value="BiPBP_C"/>
    <property type="match status" value="1"/>
</dbReference>
<evidence type="ECO:0000256" key="5">
    <source>
        <dbReference type="ARBA" id="ARBA00022670"/>
    </source>
</evidence>
<dbReference type="SUPFAM" id="SSF53955">
    <property type="entry name" value="Lysozyme-like"/>
    <property type="match status" value="1"/>
</dbReference>
<dbReference type="RefSeq" id="WP_011542667.1">
    <property type="nucleotide sequence ID" value="NC_008048.1"/>
</dbReference>
<dbReference type="HOGENOM" id="CLU_006354_7_1_5"/>
<dbReference type="GO" id="GO:0009252">
    <property type="term" value="P:peptidoglycan biosynthetic process"/>
    <property type="evidence" value="ECO:0007669"/>
    <property type="project" value="UniProtKB-UniPathway"/>
</dbReference>
<dbReference type="UniPathway" id="UPA00219"/>
<sequence>MPAANTVQPLVRRFSRPSSRRWPHALAWAALALLILTTIAHLATRPPPMPAYAAVRAAWQPSEAWLYDRDGHLLDSERVDFERRRLAWVPLQDISPAVRTAVVQSEDRRFWSHGGVDWLAVASAVRARLTILGGTGNRSRGASTLAMQLAAFLDPGLAQPGQRDWRAKLRQMRAAQHLADAWTHEQMLEAYLNLVPLRGEAQGIGAGAASLFGKAPADMNRTDAALFAGLLPSPGAGADALARRACRIAATPDCTAIRAAAATLVSGEHAARADPGLAPHLAVRLLDKPGKRVTTTIDRRIQAAAIVALRRQLAGLGSDRVRDGAVVVLDNATGDVLAYVGGVGLKSTAASVDGANARRQAGSTLKPHLYAQVIEHGWLTAASILDDSPVQLDTASGLYVPKNYDRSFKGPVSVRHALAASLNVPAVRALVIDDVQQFRDRLWALGYHGLVEDGEYYGFSLALGSAEVSLVEQANAFRTLANNGNWSPVRYHPTRHLRHHPPRRIVSPAAAFIVGDILADAAARTDAFGADSALRLPFWAAAKTGTSKGMRDNWCIGWSDRFTVAVWVGNLEGDSMRAVSGTSGAAPVWRDVMLALHAGRPGKPPAMPAEVEVRRITLPGTREPPRREYFVRGTAQNEMAAAPAIARRPRITSPVSGSVYALDPDIPPDRQRLAVTVSGAVAGYRLILDKKPLGDADAGAQIMPRPGSHMLALVDPGGRTIDRIRFTVR</sequence>
<dbReference type="GO" id="GO:0030288">
    <property type="term" value="C:outer membrane-bounded periplasmic space"/>
    <property type="evidence" value="ECO:0007669"/>
    <property type="project" value="TreeGrafter"/>
</dbReference>
<evidence type="ECO:0000259" key="14">
    <source>
        <dbReference type="Pfam" id="PF06832"/>
    </source>
</evidence>
<dbReference type="Pfam" id="PF00905">
    <property type="entry name" value="Transpeptidase"/>
    <property type="match status" value="1"/>
</dbReference>
<evidence type="ECO:0000256" key="11">
    <source>
        <dbReference type="ARBA" id="ARBA00049902"/>
    </source>
</evidence>
<dbReference type="InterPro" id="IPR001264">
    <property type="entry name" value="Glyco_trans_51"/>
</dbReference>
<evidence type="ECO:0000256" key="9">
    <source>
        <dbReference type="ARBA" id="ARBA00023268"/>
    </source>
</evidence>
<dbReference type="STRING" id="317655.Sala_2383"/>
<name>Q1GQI0_SPHAL</name>
<dbReference type="GO" id="GO:0008955">
    <property type="term" value="F:peptidoglycan glycosyltransferase activity"/>
    <property type="evidence" value="ECO:0007669"/>
    <property type="project" value="UniProtKB-EC"/>
</dbReference>
<dbReference type="KEGG" id="sal:Sala_2383"/>
<dbReference type="NCBIfam" id="TIGR02073">
    <property type="entry name" value="PBP_1c"/>
    <property type="match status" value="1"/>
</dbReference>
<evidence type="ECO:0000313" key="15">
    <source>
        <dbReference type="EMBL" id="ABF54092.1"/>
    </source>
</evidence>
<evidence type="ECO:0000256" key="3">
    <source>
        <dbReference type="ARBA" id="ARBA00007739"/>
    </source>
</evidence>
<evidence type="ECO:0000256" key="4">
    <source>
        <dbReference type="ARBA" id="ARBA00022645"/>
    </source>
</evidence>
<evidence type="ECO:0000256" key="2">
    <source>
        <dbReference type="ARBA" id="ARBA00007090"/>
    </source>
</evidence>
<feature type="domain" description="Glycosyl transferase family 51" evidence="13">
    <location>
        <begin position="82"/>
        <end position="244"/>
    </location>
</feature>
<dbReference type="GO" id="GO:0004180">
    <property type="term" value="F:carboxypeptidase activity"/>
    <property type="evidence" value="ECO:0007669"/>
    <property type="project" value="UniProtKB-KW"/>
</dbReference>
<keyword evidence="16" id="KW-1185">Reference proteome</keyword>
<dbReference type="InterPro" id="IPR001460">
    <property type="entry name" value="PCN-bd_Tpept"/>
</dbReference>
<evidence type="ECO:0000256" key="10">
    <source>
        <dbReference type="ARBA" id="ARBA00044770"/>
    </source>
</evidence>
<dbReference type="InterPro" id="IPR036950">
    <property type="entry name" value="PBP_transglycosylase"/>
</dbReference>
<organism evidence="15 16">
    <name type="scientific">Sphingopyxis alaskensis (strain DSM 13593 / LMG 18877 / RB2256)</name>
    <name type="common">Sphingomonas alaskensis</name>
    <dbReference type="NCBI Taxonomy" id="317655"/>
    <lineage>
        <taxon>Bacteria</taxon>
        <taxon>Pseudomonadati</taxon>
        <taxon>Pseudomonadota</taxon>
        <taxon>Alphaproteobacteria</taxon>
        <taxon>Sphingomonadales</taxon>
        <taxon>Sphingomonadaceae</taxon>
        <taxon>Sphingopyxis</taxon>
    </lineage>
</organism>
<feature type="domain" description="Penicillin-binding protein transpeptidase" evidence="12">
    <location>
        <begin position="324"/>
        <end position="593"/>
    </location>
</feature>
<keyword evidence="9" id="KW-0511">Multifunctional enzyme</keyword>
<dbReference type="PANTHER" id="PTHR32282:SF15">
    <property type="entry name" value="PENICILLIN-BINDING PROTEIN 1C"/>
    <property type="match status" value="1"/>
</dbReference>
<accession>Q1GQI0</accession>
<dbReference type="AlphaFoldDB" id="Q1GQI0"/>
<comment type="similarity">
    <text evidence="3">In the N-terminal section; belongs to the glycosyltransferase 51 family.</text>
</comment>
<dbReference type="GO" id="GO:0006508">
    <property type="term" value="P:proteolysis"/>
    <property type="evidence" value="ECO:0007669"/>
    <property type="project" value="UniProtKB-KW"/>
</dbReference>
<evidence type="ECO:0000256" key="6">
    <source>
        <dbReference type="ARBA" id="ARBA00022676"/>
    </source>
</evidence>
<dbReference type="Gene3D" id="1.10.3810.10">
    <property type="entry name" value="Biosynthetic peptidoglycan transglycosylase-like"/>
    <property type="match status" value="1"/>
</dbReference>
<gene>
    <name evidence="15" type="ordered locus">Sala_2383</name>
</gene>
<dbReference type="EMBL" id="CP000356">
    <property type="protein sequence ID" value="ABF54092.1"/>
    <property type="molecule type" value="Genomic_DNA"/>
</dbReference>
<dbReference type="OrthoDB" id="9766909at2"/>
<dbReference type="InterPro" id="IPR023346">
    <property type="entry name" value="Lysozyme-like_dom_sf"/>
</dbReference>
<keyword evidence="7" id="KW-0808">Transferase</keyword>